<dbReference type="PRINTS" id="PR00727">
    <property type="entry name" value="LEADERPTASE"/>
</dbReference>
<comment type="caution">
    <text evidence="10">The sequence shown here is derived from an EMBL/GenBank/DDBJ whole genome shotgun (WGS) entry which is preliminary data.</text>
</comment>
<evidence type="ECO:0000256" key="6">
    <source>
        <dbReference type="ARBA" id="ARBA00022801"/>
    </source>
</evidence>
<dbReference type="CDD" id="cd06530">
    <property type="entry name" value="S26_SPase_I"/>
    <property type="match status" value="1"/>
</dbReference>
<proteinExistence type="inferred from homology"/>
<dbReference type="SUPFAM" id="SSF51306">
    <property type="entry name" value="LexA/Signal peptidase"/>
    <property type="match status" value="1"/>
</dbReference>
<protein>
    <recommendedName>
        <fullName evidence="4 7">Signal peptidase I</fullName>
        <ecNumber evidence="3 7">3.4.21.89</ecNumber>
    </recommendedName>
</protein>
<dbReference type="PANTHER" id="PTHR43390">
    <property type="entry name" value="SIGNAL PEPTIDASE I"/>
    <property type="match status" value="1"/>
</dbReference>
<evidence type="ECO:0000256" key="4">
    <source>
        <dbReference type="ARBA" id="ARBA00019232"/>
    </source>
</evidence>
<accession>A0ABT8TC45</accession>
<evidence type="ECO:0000256" key="1">
    <source>
        <dbReference type="ARBA" id="ARBA00000677"/>
    </source>
</evidence>
<dbReference type="InterPro" id="IPR000223">
    <property type="entry name" value="Pept_S26A_signal_pept_1"/>
</dbReference>
<dbReference type="Proteomes" id="UP001168380">
    <property type="component" value="Unassembled WGS sequence"/>
</dbReference>
<dbReference type="PANTHER" id="PTHR43390:SF1">
    <property type="entry name" value="CHLOROPLAST PROCESSING PEPTIDASE"/>
    <property type="match status" value="1"/>
</dbReference>
<dbReference type="PROSITE" id="PS00501">
    <property type="entry name" value="SPASE_I_1"/>
    <property type="match status" value="1"/>
</dbReference>
<dbReference type="InterPro" id="IPR019757">
    <property type="entry name" value="Pept_S26A_signal_pept_1_Lys-AS"/>
</dbReference>
<evidence type="ECO:0000259" key="9">
    <source>
        <dbReference type="Pfam" id="PF10502"/>
    </source>
</evidence>
<dbReference type="InterPro" id="IPR019533">
    <property type="entry name" value="Peptidase_S26"/>
</dbReference>
<dbReference type="InterPro" id="IPR019758">
    <property type="entry name" value="Pept_S26A_signal_pept_1_CS"/>
</dbReference>
<comment type="catalytic activity">
    <reaction evidence="1 7">
        <text>Cleavage of hydrophobic, N-terminal signal or leader sequences from secreted and periplasmic proteins.</text>
        <dbReference type="EC" id="3.4.21.89"/>
    </reaction>
</comment>
<reference evidence="10" key="1">
    <citation type="submission" date="2023-07" db="EMBL/GenBank/DDBJ databases">
        <title>Gilvimarinus algae sp. nov., isolated from the surface of Kelp.</title>
        <authorList>
            <person name="Sun Y.Y."/>
            <person name="Gong Y."/>
            <person name="Du Z.J."/>
        </authorList>
    </citation>
    <scope>NUCLEOTIDE SEQUENCE</scope>
    <source>
        <strain evidence="10">SDUM040014</strain>
    </source>
</reference>
<evidence type="ECO:0000313" key="11">
    <source>
        <dbReference type="Proteomes" id="UP001168380"/>
    </source>
</evidence>
<dbReference type="InterPro" id="IPR019756">
    <property type="entry name" value="Pept_S26A_signal_pept_1_Ser-AS"/>
</dbReference>
<dbReference type="PROSITE" id="PS00760">
    <property type="entry name" value="SPASE_I_2"/>
    <property type="match status" value="1"/>
</dbReference>
<evidence type="ECO:0000256" key="8">
    <source>
        <dbReference type="RuleBase" id="RU362042"/>
    </source>
</evidence>
<dbReference type="NCBIfam" id="TIGR02227">
    <property type="entry name" value="sigpep_I_bact"/>
    <property type="match status" value="1"/>
</dbReference>
<keyword evidence="5 7" id="KW-0645">Protease</keyword>
<evidence type="ECO:0000256" key="2">
    <source>
        <dbReference type="ARBA" id="ARBA00009370"/>
    </source>
</evidence>
<dbReference type="EMBL" id="JAULRT010000035">
    <property type="protein sequence ID" value="MDO3381665.1"/>
    <property type="molecule type" value="Genomic_DNA"/>
</dbReference>
<dbReference type="InterPro" id="IPR036286">
    <property type="entry name" value="LexA/Signal_pep-like_sf"/>
</dbReference>
<dbReference type="PROSITE" id="PS00761">
    <property type="entry name" value="SPASE_I_3"/>
    <property type="match status" value="1"/>
</dbReference>
<dbReference type="EC" id="3.4.21.89" evidence="3 7"/>
<keyword evidence="6 7" id="KW-0378">Hydrolase</keyword>
<comment type="subcellular location">
    <subcellularLocation>
        <location evidence="8">Membrane</location>
        <topology evidence="8">Multi-pass membrane protein</topology>
    </subcellularLocation>
</comment>
<keyword evidence="11" id="KW-1185">Reference proteome</keyword>
<sequence>MAEPTLAQPRRSLRRLVRQNAGFILLVLGLAFFRTAVADWNYVPSSSMEPTLYPGDVLVINKLAYGPSVPFTRTRLVDIAQPERGDVITFFPSHTDNCLVKRVIGVPGDRLRIRGERVWLNDEELRVSEKDGFYWEALPGSSHKIADPAGELQPAFAGELIVPDGHYFVMGDNRANSYDSRYWGLVKESQIVGKVAAVGLNVSERFFQRWATQVL</sequence>
<name>A0ABT8TC45_9GAMM</name>
<dbReference type="RefSeq" id="WP_302711806.1">
    <property type="nucleotide sequence ID" value="NZ_JAULRT010000035.1"/>
</dbReference>
<dbReference type="Gene3D" id="2.10.109.10">
    <property type="entry name" value="Umud Fragment, subunit A"/>
    <property type="match status" value="1"/>
</dbReference>
<dbReference type="GO" id="GO:0009003">
    <property type="term" value="F:signal peptidase activity"/>
    <property type="evidence" value="ECO:0007669"/>
    <property type="project" value="UniProtKB-EC"/>
</dbReference>
<evidence type="ECO:0000256" key="7">
    <source>
        <dbReference type="RuleBase" id="RU003993"/>
    </source>
</evidence>
<organism evidence="10 11">
    <name type="scientific">Gilvimarinus algae</name>
    <dbReference type="NCBI Taxonomy" id="3058037"/>
    <lineage>
        <taxon>Bacteria</taxon>
        <taxon>Pseudomonadati</taxon>
        <taxon>Pseudomonadota</taxon>
        <taxon>Gammaproteobacteria</taxon>
        <taxon>Cellvibrionales</taxon>
        <taxon>Cellvibrionaceae</taxon>
        <taxon>Gilvimarinus</taxon>
    </lineage>
</organism>
<evidence type="ECO:0000256" key="3">
    <source>
        <dbReference type="ARBA" id="ARBA00013208"/>
    </source>
</evidence>
<feature type="domain" description="Peptidase S26" evidence="9">
    <location>
        <begin position="23"/>
        <end position="197"/>
    </location>
</feature>
<evidence type="ECO:0000256" key="5">
    <source>
        <dbReference type="ARBA" id="ARBA00022670"/>
    </source>
</evidence>
<evidence type="ECO:0000313" key="10">
    <source>
        <dbReference type="EMBL" id="MDO3381665.1"/>
    </source>
</evidence>
<dbReference type="Pfam" id="PF10502">
    <property type="entry name" value="Peptidase_S26"/>
    <property type="match status" value="1"/>
</dbReference>
<comment type="similarity">
    <text evidence="2 8">Belongs to the peptidase S26 family.</text>
</comment>
<gene>
    <name evidence="10" type="primary">lepB</name>
    <name evidence="10" type="ORF">QWI16_05720</name>
</gene>